<dbReference type="Pfam" id="PF03372">
    <property type="entry name" value="Exo_endo_phos"/>
    <property type="match status" value="1"/>
</dbReference>
<dbReference type="GO" id="GO:0071949">
    <property type="term" value="F:FAD binding"/>
    <property type="evidence" value="ECO:0007669"/>
    <property type="project" value="InterPro"/>
</dbReference>
<evidence type="ECO:0000256" key="7">
    <source>
        <dbReference type="SAM" id="MobiDB-lite"/>
    </source>
</evidence>
<comment type="cofactor">
    <cofactor evidence="1">
        <name>FAD</name>
        <dbReference type="ChEBI" id="CHEBI:57692"/>
    </cofactor>
</comment>
<evidence type="ECO:0000256" key="5">
    <source>
        <dbReference type="ARBA" id="ARBA00022827"/>
    </source>
</evidence>
<evidence type="ECO:0000259" key="8">
    <source>
        <dbReference type="PROSITE" id="PS50878"/>
    </source>
</evidence>
<dbReference type="Pfam" id="PF13456">
    <property type="entry name" value="RVT_3"/>
    <property type="match status" value="1"/>
</dbReference>
<dbReference type="Pfam" id="PF14392">
    <property type="entry name" value="zf-CCHC_4"/>
    <property type="match status" value="1"/>
</dbReference>
<dbReference type="Gene3D" id="3.30.420.10">
    <property type="entry name" value="Ribonuclease H-like superfamily/Ribonuclease H"/>
    <property type="match status" value="1"/>
</dbReference>
<keyword evidence="5" id="KW-0274">FAD</keyword>
<dbReference type="InterPro" id="IPR036397">
    <property type="entry name" value="RNaseH_sf"/>
</dbReference>
<reference evidence="10" key="2">
    <citation type="submission" date="2021-03" db="UniProtKB">
        <authorList>
            <consortium name="EnsemblPlants"/>
        </authorList>
    </citation>
    <scope>IDENTIFICATION</scope>
</reference>
<dbReference type="EnsemblPlants" id="evm.model.06.477">
    <property type="protein sequence ID" value="cds.evm.model.06.477"/>
    <property type="gene ID" value="evm.TU.06.477"/>
</dbReference>
<keyword evidence="3" id="KW-0285">Flavoprotein</keyword>
<organism evidence="10 11">
    <name type="scientific">Cannabis sativa</name>
    <name type="common">Hemp</name>
    <name type="synonym">Marijuana</name>
    <dbReference type="NCBI Taxonomy" id="3483"/>
    <lineage>
        <taxon>Eukaryota</taxon>
        <taxon>Viridiplantae</taxon>
        <taxon>Streptophyta</taxon>
        <taxon>Embryophyta</taxon>
        <taxon>Tracheophyta</taxon>
        <taxon>Spermatophyta</taxon>
        <taxon>Magnoliopsida</taxon>
        <taxon>eudicotyledons</taxon>
        <taxon>Gunneridae</taxon>
        <taxon>Pentapetalae</taxon>
        <taxon>rosids</taxon>
        <taxon>fabids</taxon>
        <taxon>Rosales</taxon>
        <taxon>Cannabaceae</taxon>
        <taxon>Cannabis</taxon>
    </lineage>
</organism>
<feature type="region of interest" description="Disordered" evidence="7">
    <location>
        <begin position="284"/>
        <end position="316"/>
    </location>
</feature>
<dbReference type="InterPro" id="IPR016167">
    <property type="entry name" value="FAD-bd_PCMH_sub1"/>
</dbReference>
<dbReference type="Pfam" id="PF14111">
    <property type="entry name" value="DUF4283"/>
    <property type="match status" value="1"/>
</dbReference>
<protein>
    <recommendedName>
        <fullName evidence="12">Reverse transcriptase domain-containing protein</fullName>
    </recommendedName>
</protein>
<keyword evidence="4" id="KW-0732">Signal</keyword>
<dbReference type="InterPro" id="IPR012951">
    <property type="entry name" value="BBE"/>
</dbReference>
<dbReference type="Pfam" id="PF00078">
    <property type="entry name" value="RVT_1"/>
    <property type="match status" value="1"/>
</dbReference>
<keyword evidence="6" id="KW-0325">Glycoprotein</keyword>
<evidence type="ECO:0000256" key="6">
    <source>
        <dbReference type="ARBA" id="ARBA00023180"/>
    </source>
</evidence>
<dbReference type="InterPro" id="IPR026960">
    <property type="entry name" value="RVT-Znf"/>
</dbReference>
<dbReference type="InterPro" id="IPR000477">
    <property type="entry name" value="RT_dom"/>
</dbReference>
<dbReference type="InterPro" id="IPR025558">
    <property type="entry name" value="DUF4283"/>
</dbReference>
<dbReference type="PROSITE" id="PS50878">
    <property type="entry name" value="RT_POL"/>
    <property type="match status" value="1"/>
</dbReference>
<dbReference type="SUPFAM" id="SSF53098">
    <property type="entry name" value="Ribonuclease H-like"/>
    <property type="match status" value="1"/>
</dbReference>
<evidence type="ECO:0000256" key="4">
    <source>
        <dbReference type="ARBA" id="ARBA00022729"/>
    </source>
</evidence>
<dbReference type="PANTHER" id="PTHR32448">
    <property type="entry name" value="OS08G0158400 PROTEIN"/>
    <property type="match status" value="1"/>
</dbReference>
<dbReference type="Gene3D" id="3.30.465.10">
    <property type="match status" value="1"/>
</dbReference>
<evidence type="ECO:0008006" key="12">
    <source>
        <dbReference type="Google" id="ProtNLM"/>
    </source>
</evidence>
<name>A0A803PYJ2_CANSA</name>
<dbReference type="Pfam" id="PF13966">
    <property type="entry name" value="zf-RVT"/>
    <property type="match status" value="1"/>
</dbReference>
<dbReference type="InterPro" id="IPR025836">
    <property type="entry name" value="Zn_knuckle_CX2CX4HX4C"/>
</dbReference>
<feature type="region of interest" description="Disordered" evidence="7">
    <location>
        <begin position="589"/>
        <end position="610"/>
    </location>
</feature>
<sequence>MASIIESNPPLKGKCFSCIETSVKLTPCDTSLKALTSCCLFGKVLAPMVVDESNVNEFVAKNWKIPVSVVALVDEDKLYNVFQLGFECPDHRNWALNNGPWCVRGYSLVLQAWSPTFDGPTAFNLLRVWIQIHHLPQEYFSKANGKLLGALPGKVVQVELDEEKPASWGKFLKVQVDVEVDKPLFSGCFFDLASGVKKWVQMKYEKIGIFCYFCGCLGHQRKGCSFTTPVTVSNLDGIPFPMFGPWISTLSAYQSVFSGMLPGASRSISVSAGRKNGDSVLLLPATSGDGDGGSKGLPPTLSRRPRHQVKGTSQATVGIGKPNRAVWFPKSSPYSVKRTVANSGFDGEKSGLAGRKAPENFPFLCDASQDINLNADKGLNLLTVKESIMQAGPSVSGPCGRNLLKEGPNGLSGDGPNNNVMSKGKDVSGLQLIPSKHQGGGPVMEKTHSGPKCMDGLVNPCVEGSDSIPNGPISLDKDHGGLVGVNSYKSSEFHGAQEQLNEEKALAQFFQAQESLLHDLKHFGKLDLYEIRSIGGDIGVPASSEVNERTTPFKKRKFESSASLCVRPHKVPRKYPDVVRDFPWDTTSKASNPEVEIEDPSEDSSSSPSCSGILKNPLVGSFVIDESGSWQTSTVRELKSLIQSRSPDFVFLSELKVDANPLVRILKSLHFYFNICIPSIGNAGGIILAWKSGFSFECISSSRNHISGLVYSDPPSTPWLLSCVYGPPYLNAKKKFWSEFLKLGDRFGGPWLILGDTNFVLSASEREGSSGRDPLIPIISSLIAGRGLINLPIQGDYLTWDNHRSGRHHVKSALDKGLVNGAWIKLFPKATLFTSQTSNSDHRPLCLFSTGLEPKFKRSFKFEEGWTRDARSNLVVAHAWNSVNHHWAPSRLYKKVGATRVALLNWNRSQFGKLDVSIKELEQKLNSLQSLPVGARDWNQERDIRRELNESRERKAIYWKQRARVSWLKDGDKCSKFFFLSAAVKGRRNAIESILNKDNVWITGRGAIGCEFIEYFKGIFGGPLIDVQYNCSQLFPERISLEDSTNLVCCPSPDEIKRVLFAMNSHKAPGPDGMSVLFYKHYWESVGSDFCDAVLDFFETGNMHRGINATNVVLIPKVQNPTRTNQFRPISLCNVIYKVISKILANRIKPLLPSLICPTQAAFVPGRNIHDNNVIAQEIIHSFNRKKGKEGLFAIKIDLVKAYDKLSWKFIDHVLECHGIPQKFRLWISQCISTTSLNICLNGGRVGSFTPSCGLRQGDPLSPYLFIWAAEVLSRLFHVALNQGSIRGVNLSRGGPTLSHIFFADDLILVGRANLTEVNRYWNCLENFCSWSGQQVNKLKTTIFFSRNTPINLRGRATLIKSVGLAMPMYAMQTTKLSSRMVNKIDGLVRDFWWGFEKGNHGIHLRAWDKLCLPKSLGGLGFRKTKEMNQAFLAKWGWNILTGSQSLCCRVLRAKYLKGQDFLNCRYKDSDSWFWKNVVKANSILRKGACKRVSNGENTKIWEEPWIPHRKGFRPNPNRGAAPNINCVSDLLLENGHWDIPKLRGYFDQETVSDILKGGHPSGTSLDSWVWTLESSGNFSTKSAYLTQAMERSPHREVAPKLWNKLWNSKILERHKVLWWCILSNALPVRAVIARRIPIEDASCPLCGLGEESFEHLFLSCEMAFHLWRSSPWGIFPVCGTGIRVWDWVKFIWDLNSRGVQADDVFLYASIVVDTIWRARNEKVHNNCSPDLTKCIDNICTSYADLHVTLLPSPTPDLKEAWSPPPLDWIKLNCDAKVGYNSMCIAVVARDHVGRVIRVQTTREDFSDALCGEAAACCLAVSVAKEIGSQFVMVESDSSVVTNALNGKISRWALENYISFCTKHSPSFISCNFVYVNRSCNFAAHNVARWAFAHQIRTRSGGHDFEGVSYVSKVPFVILDMRNLRSITIDVDNKTAWVESGATLGELYYRIAEKNENLSFPGGYCHSVGVGGHFSGGGYGALMRKYGLAADNVIDAHLVNADGEFVDRKSMGEDLFWAIRGGGGASFGIVLAWKIRLVPVPSKVTILSVSKNLPINETVKIYNKWQNIAHKFDQDLLMVVRFLTVNSTDEHGKNMTTIQATFFSIFLGRVDKFLSLMQTNFPELGVVRKDCFETSWIEMIFFFNEFSSEDKLEVLLDPTNVVKGYFKGKLDYVRKPISEIVMVKLLEKLYEEDVGLAYIQMYPYGGKMSEIPESAIPFPHRAGVMYKILYWSQWEKEEESERHMNWVRSVYNYMTPYVSKNPRASYINYRDLDLGTNNEKGPISYEQASIWGKKYFNKNFKKLVQVKTKVDPTNFFRNEQSIPPSFPRLL</sequence>
<dbReference type="Gene3D" id="3.40.462.20">
    <property type="match status" value="1"/>
</dbReference>
<dbReference type="Pfam" id="PF01565">
    <property type="entry name" value="FAD_binding_4"/>
    <property type="match status" value="1"/>
</dbReference>
<evidence type="ECO:0000256" key="1">
    <source>
        <dbReference type="ARBA" id="ARBA00001974"/>
    </source>
</evidence>
<keyword evidence="11" id="KW-1185">Reference proteome</keyword>
<dbReference type="Proteomes" id="UP000596661">
    <property type="component" value="Chromosome 6"/>
</dbReference>
<dbReference type="InterPro" id="IPR044730">
    <property type="entry name" value="RNase_H-like_dom_plant"/>
</dbReference>
<dbReference type="InterPro" id="IPR016169">
    <property type="entry name" value="FAD-bd_PCMH_sub2"/>
</dbReference>
<dbReference type="InterPro" id="IPR012337">
    <property type="entry name" value="RNaseH-like_sf"/>
</dbReference>
<dbReference type="InterPro" id="IPR006094">
    <property type="entry name" value="Oxid_FAD_bind_N"/>
</dbReference>
<dbReference type="SUPFAM" id="SSF56672">
    <property type="entry name" value="DNA/RNA polymerases"/>
    <property type="match status" value="1"/>
</dbReference>
<dbReference type="SUPFAM" id="SSF56176">
    <property type="entry name" value="FAD-binding/transporter-associated domain-like"/>
    <property type="match status" value="1"/>
</dbReference>
<dbReference type="GO" id="GO:0004523">
    <property type="term" value="F:RNA-DNA hybrid ribonuclease activity"/>
    <property type="evidence" value="ECO:0007669"/>
    <property type="project" value="InterPro"/>
</dbReference>
<dbReference type="PROSITE" id="PS51387">
    <property type="entry name" value="FAD_PCMH"/>
    <property type="match status" value="1"/>
</dbReference>
<dbReference type="InterPro" id="IPR036318">
    <property type="entry name" value="FAD-bd_PCMH-like_sf"/>
</dbReference>
<feature type="domain" description="FAD-binding PCMH-type" evidence="9">
    <location>
        <begin position="1868"/>
        <end position="2040"/>
    </location>
</feature>
<reference evidence="10" key="1">
    <citation type="submission" date="2018-11" db="EMBL/GenBank/DDBJ databases">
        <authorList>
            <person name="Grassa J C."/>
        </authorList>
    </citation>
    <scope>NUCLEOTIDE SEQUENCE [LARGE SCALE GENOMIC DNA]</scope>
</reference>
<accession>A0A803PYJ2</accession>
<dbReference type="GO" id="GO:0003676">
    <property type="term" value="F:nucleic acid binding"/>
    <property type="evidence" value="ECO:0007669"/>
    <property type="project" value="InterPro"/>
</dbReference>
<evidence type="ECO:0000313" key="11">
    <source>
        <dbReference type="Proteomes" id="UP000596661"/>
    </source>
</evidence>
<dbReference type="Gene3D" id="3.30.43.10">
    <property type="entry name" value="Uridine Diphospho-n-acetylenolpyruvylglucosamine Reductase, domain 2"/>
    <property type="match status" value="1"/>
</dbReference>
<proteinExistence type="inferred from homology"/>
<dbReference type="CDD" id="cd06222">
    <property type="entry name" value="RNase_H_like"/>
    <property type="match status" value="1"/>
</dbReference>
<dbReference type="InterPro" id="IPR005135">
    <property type="entry name" value="Endo/exonuclease/phosphatase"/>
</dbReference>
<dbReference type="GO" id="GO:0016491">
    <property type="term" value="F:oxidoreductase activity"/>
    <property type="evidence" value="ECO:0007669"/>
    <property type="project" value="InterPro"/>
</dbReference>
<evidence type="ECO:0000259" key="9">
    <source>
        <dbReference type="PROSITE" id="PS51387"/>
    </source>
</evidence>
<dbReference type="EMBL" id="UZAU01000565">
    <property type="status" value="NOT_ANNOTATED_CDS"/>
    <property type="molecule type" value="Genomic_DNA"/>
</dbReference>
<dbReference type="Gramene" id="evm.model.06.477">
    <property type="protein sequence ID" value="cds.evm.model.06.477"/>
    <property type="gene ID" value="evm.TU.06.477"/>
</dbReference>
<dbReference type="InterPro" id="IPR036691">
    <property type="entry name" value="Endo/exonu/phosph_ase_sf"/>
</dbReference>
<dbReference type="InterPro" id="IPR002156">
    <property type="entry name" value="RNaseH_domain"/>
</dbReference>
<evidence type="ECO:0000256" key="3">
    <source>
        <dbReference type="ARBA" id="ARBA00022630"/>
    </source>
</evidence>
<dbReference type="CDD" id="cd01650">
    <property type="entry name" value="RT_nLTR_like"/>
    <property type="match status" value="1"/>
</dbReference>
<dbReference type="InterPro" id="IPR016166">
    <property type="entry name" value="FAD-bd_PCMH"/>
</dbReference>
<evidence type="ECO:0000256" key="2">
    <source>
        <dbReference type="ARBA" id="ARBA00005466"/>
    </source>
</evidence>
<dbReference type="InterPro" id="IPR043502">
    <property type="entry name" value="DNA/RNA_pol_sf"/>
</dbReference>
<dbReference type="Gene3D" id="3.60.10.10">
    <property type="entry name" value="Endonuclease/exonuclease/phosphatase"/>
    <property type="match status" value="1"/>
</dbReference>
<evidence type="ECO:0000313" key="10">
    <source>
        <dbReference type="EnsemblPlants" id="cds.evm.model.06.477"/>
    </source>
</evidence>
<feature type="domain" description="Reverse transcriptase" evidence="8">
    <location>
        <begin position="1096"/>
        <end position="1358"/>
    </location>
</feature>
<dbReference type="SUPFAM" id="SSF56219">
    <property type="entry name" value="DNase I-like"/>
    <property type="match status" value="1"/>
</dbReference>
<comment type="similarity">
    <text evidence="2">Belongs to the oxygen-dependent FAD-linked oxidoreductase family.</text>
</comment>
<dbReference type="Pfam" id="PF08031">
    <property type="entry name" value="BBE"/>
    <property type="match status" value="1"/>
</dbReference>